<dbReference type="EMBL" id="WKFB01000206">
    <property type="protein sequence ID" value="KAF6731862.1"/>
    <property type="molecule type" value="Genomic_DNA"/>
</dbReference>
<evidence type="ECO:0000313" key="5">
    <source>
        <dbReference type="EMBL" id="KAF6731862.1"/>
    </source>
</evidence>
<keyword evidence="3" id="KW-0539">Nucleus</keyword>
<protein>
    <submittedName>
        <fullName evidence="5">Downstream neighbor of son-like protein</fullName>
    </submittedName>
</protein>
<gene>
    <name evidence="5" type="ORF">FQA47_010691</name>
</gene>
<evidence type="ECO:0000256" key="4">
    <source>
        <dbReference type="ARBA" id="ARBA00025806"/>
    </source>
</evidence>
<evidence type="ECO:0000313" key="6">
    <source>
        <dbReference type="Proteomes" id="UP000646548"/>
    </source>
</evidence>
<dbReference type="Proteomes" id="UP000646548">
    <property type="component" value="Unassembled WGS sequence"/>
</dbReference>
<sequence length="120" mass="12898">MFSVMSSSQSRSVNVKNQVKSGFQNLSSLEIAGPVLPSSLHAIIGLLRSTQKGNFSASLYTHAPTAVMNVNAFERKDTPVDLSDIGLPSTSVEQLKQPPGLGPSGLTHISMNDYSYSWRS</sequence>
<comment type="similarity">
    <text evidence="4">Belongs to the DONSON family.</text>
</comment>
<keyword evidence="2" id="KW-0217">Developmental protein</keyword>
<dbReference type="AlphaFoldDB" id="A0A834CM43"/>
<dbReference type="GO" id="GO:0005634">
    <property type="term" value="C:nucleus"/>
    <property type="evidence" value="ECO:0007669"/>
    <property type="project" value="UniProtKB-SubCell"/>
</dbReference>
<comment type="caution">
    <text evidence="5">The sequence shown here is derived from an EMBL/GenBank/DDBJ whole genome shotgun (WGS) entry which is preliminary data.</text>
</comment>
<comment type="subcellular location">
    <subcellularLocation>
        <location evidence="1">Nucleus</location>
    </subcellularLocation>
</comment>
<organism evidence="5 6">
    <name type="scientific">Oryzias melastigma</name>
    <name type="common">Marine medaka</name>
    <dbReference type="NCBI Taxonomy" id="30732"/>
    <lineage>
        <taxon>Eukaryota</taxon>
        <taxon>Metazoa</taxon>
        <taxon>Chordata</taxon>
        <taxon>Craniata</taxon>
        <taxon>Vertebrata</taxon>
        <taxon>Euteleostomi</taxon>
        <taxon>Actinopterygii</taxon>
        <taxon>Neopterygii</taxon>
        <taxon>Teleostei</taxon>
        <taxon>Neoteleostei</taxon>
        <taxon>Acanthomorphata</taxon>
        <taxon>Ovalentaria</taxon>
        <taxon>Atherinomorphae</taxon>
        <taxon>Beloniformes</taxon>
        <taxon>Adrianichthyidae</taxon>
        <taxon>Oryziinae</taxon>
        <taxon>Oryzias</taxon>
    </lineage>
</organism>
<accession>A0A834CM43</accession>
<evidence type="ECO:0000256" key="1">
    <source>
        <dbReference type="ARBA" id="ARBA00004123"/>
    </source>
</evidence>
<dbReference type="GO" id="GO:0033260">
    <property type="term" value="P:nuclear DNA replication"/>
    <property type="evidence" value="ECO:0007669"/>
    <property type="project" value="TreeGrafter"/>
</dbReference>
<dbReference type="PANTHER" id="PTHR12972">
    <property type="entry name" value="DOWNSTREAM NEIGHBOR OF SON"/>
    <property type="match status" value="1"/>
</dbReference>
<evidence type="ECO:0000256" key="3">
    <source>
        <dbReference type="ARBA" id="ARBA00023242"/>
    </source>
</evidence>
<dbReference type="InterPro" id="IPR024861">
    <property type="entry name" value="Donson"/>
</dbReference>
<name>A0A834CM43_ORYME</name>
<dbReference type="PANTHER" id="PTHR12972:SF0">
    <property type="entry name" value="PROTEIN DOWNSTREAM NEIGHBOR OF SON"/>
    <property type="match status" value="1"/>
</dbReference>
<proteinExistence type="inferred from homology"/>
<evidence type="ECO:0000256" key="2">
    <source>
        <dbReference type="ARBA" id="ARBA00022473"/>
    </source>
</evidence>
<reference evidence="5" key="1">
    <citation type="journal article" name="BMC Genomics">
        <title>Long-read sequencing and de novo genome assembly of marine medaka (Oryzias melastigma).</title>
        <authorList>
            <person name="Liang P."/>
            <person name="Saqib H.S.A."/>
            <person name="Ni X."/>
            <person name="Shen Y."/>
        </authorList>
    </citation>
    <scope>NUCLEOTIDE SEQUENCE</scope>
    <source>
        <strain evidence="5">Bigg-433</strain>
    </source>
</reference>